<feature type="transmembrane region" description="Helical" evidence="1">
    <location>
        <begin position="108"/>
        <end position="127"/>
    </location>
</feature>
<evidence type="ECO:0000313" key="3">
    <source>
        <dbReference type="Proteomes" id="UP000317893"/>
    </source>
</evidence>
<accession>A0A542DXC6</accession>
<feature type="transmembrane region" description="Helical" evidence="1">
    <location>
        <begin position="147"/>
        <end position="166"/>
    </location>
</feature>
<feature type="transmembrane region" description="Helical" evidence="1">
    <location>
        <begin position="235"/>
        <end position="254"/>
    </location>
</feature>
<proteinExistence type="predicted"/>
<protein>
    <submittedName>
        <fullName evidence="2">Putative membrane-anchored protein</fullName>
    </submittedName>
</protein>
<organism evidence="2 3">
    <name type="scientific">Lapillicoccus jejuensis</name>
    <dbReference type="NCBI Taxonomy" id="402171"/>
    <lineage>
        <taxon>Bacteria</taxon>
        <taxon>Bacillati</taxon>
        <taxon>Actinomycetota</taxon>
        <taxon>Actinomycetes</taxon>
        <taxon>Micrococcales</taxon>
        <taxon>Intrasporangiaceae</taxon>
        <taxon>Lapillicoccus</taxon>
    </lineage>
</organism>
<dbReference type="EMBL" id="VFMN01000001">
    <property type="protein sequence ID" value="TQJ07725.1"/>
    <property type="molecule type" value="Genomic_DNA"/>
</dbReference>
<dbReference type="InterPro" id="IPR007136">
    <property type="entry name" value="DUF347"/>
</dbReference>
<feature type="transmembrane region" description="Helical" evidence="1">
    <location>
        <begin position="172"/>
        <end position="193"/>
    </location>
</feature>
<feature type="transmembrane region" description="Helical" evidence="1">
    <location>
        <begin position="56"/>
        <end position="75"/>
    </location>
</feature>
<keyword evidence="1" id="KW-1133">Transmembrane helix</keyword>
<name>A0A542DXC6_9MICO</name>
<sequence length="260" mass="27517">MTEPVADRRPRVPATPIASGVSRVALPTVGFWVAKALSTAMGESVSDWSTKAVDPVLAVLAGFALFVVALAWQLTRRAYRPWAYWTAVAMVGIFGTMAADVAHVALGLPYAVSFVLCAVLLGGLFALWKRTEGTLDVHDVTTTRRELLYWAAVVLTFAMGTALGDLTATTLHLGYVASIVLFAVAILVPVVGYRRFGWGAVPSFWTAYVLTRPVGASVADWLGKPVREHGVGLGSGPVGLVLVVALVVAVAVTARRDPTS</sequence>
<dbReference type="RefSeq" id="WP_246061052.1">
    <property type="nucleotide sequence ID" value="NZ_BAAAPR010000008.1"/>
</dbReference>
<gene>
    <name evidence="2" type="ORF">FB458_0793</name>
</gene>
<dbReference type="Proteomes" id="UP000317893">
    <property type="component" value="Unassembled WGS sequence"/>
</dbReference>
<reference evidence="2 3" key="1">
    <citation type="submission" date="2019-06" db="EMBL/GenBank/DDBJ databases">
        <title>Sequencing the genomes of 1000 actinobacteria strains.</title>
        <authorList>
            <person name="Klenk H.-P."/>
        </authorList>
    </citation>
    <scope>NUCLEOTIDE SEQUENCE [LARGE SCALE GENOMIC DNA]</scope>
    <source>
        <strain evidence="2 3">DSM 18607</strain>
    </source>
</reference>
<dbReference type="Pfam" id="PF03988">
    <property type="entry name" value="DUF347"/>
    <property type="match status" value="4"/>
</dbReference>
<evidence type="ECO:0000256" key="1">
    <source>
        <dbReference type="SAM" id="Phobius"/>
    </source>
</evidence>
<dbReference type="AlphaFoldDB" id="A0A542DXC6"/>
<feature type="transmembrane region" description="Helical" evidence="1">
    <location>
        <begin position="82"/>
        <end position="102"/>
    </location>
</feature>
<keyword evidence="1" id="KW-0472">Membrane</keyword>
<keyword evidence="3" id="KW-1185">Reference proteome</keyword>
<keyword evidence="1" id="KW-0812">Transmembrane</keyword>
<comment type="caution">
    <text evidence="2">The sequence shown here is derived from an EMBL/GenBank/DDBJ whole genome shotgun (WGS) entry which is preliminary data.</text>
</comment>
<evidence type="ECO:0000313" key="2">
    <source>
        <dbReference type="EMBL" id="TQJ07725.1"/>
    </source>
</evidence>